<evidence type="ECO:0000313" key="2">
    <source>
        <dbReference type="EMBL" id="KAE9386296.1"/>
    </source>
</evidence>
<dbReference type="AlphaFoldDB" id="A0A6A4GLG8"/>
<feature type="compositionally biased region" description="Low complexity" evidence="1">
    <location>
        <begin position="43"/>
        <end position="62"/>
    </location>
</feature>
<evidence type="ECO:0000313" key="3">
    <source>
        <dbReference type="Proteomes" id="UP000799118"/>
    </source>
</evidence>
<feature type="compositionally biased region" description="Polar residues" evidence="1">
    <location>
        <begin position="22"/>
        <end position="39"/>
    </location>
</feature>
<accession>A0A6A4GLG8</accession>
<name>A0A6A4GLG8_9AGAR</name>
<feature type="region of interest" description="Disordered" evidence="1">
    <location>
        <begin position="195"/>
        <end position="214"/>
    </location>
</feature>
<dbReference type="EMBL" id="ML769892">
    <property type="protein sequence ID" value="KAE9386296.1"/>
    <property type="molecule type" value="Genomic_DNA"/>
</dbReference>
<dbReference type="Proteomes" id="UP000799118">
    <property type="component" value="Unassembled WGS sequence"/>
</dbReference>
<dbReference type="OrthoDB" id="3064399at2759"/>
<gene>
    <name evidence="2" type="ORF">BT96DRAFT_1006224</name>
</gene>
<keyword evidence="3" id="KW-1185">Reference proteome</keyword>
<reference evidence="2" key="1">
    <citation type="journal article" date="2019" name="Environ. Microbiol.">
        <title>Fungal ecological strategies reflected in gene transcription - a case study of two litter decomposers.</title>
        <authorList>
            <person name="Barbi F."/>
            <person name="Kohler A."/>
            <person name="Barry K."/>
            <person name="Baskaran P."/>
            <person name="Daum C."/>
            <person name="Fauchery L."/>
            <person name="Ihrmark K."/>
            <person name="Kuo A."/>
            <person name="LaButti K."/>
            <person name="Lipzen A."/>
            <person name="Morin E."/>
            <person name="Grigoriev I.V."/>
            <person name="Henrissat B."/>
            <person name="Lindahl B."/>
            <person name="Martin F."/>
        </authorList>
    </citation>
    <scope>NUCLEOTIDE SEQUENCE</scope>
    <source>
        <strain evidence="2">JB14</strain>
    </source>
</reference>
<evidence type="ECO:0000256" key="1">
    <source>
        <dbReference type="SAM" id="MobiDB-lite"/>
    </source>
</evidence>
<proteinExistence type="predicted"/>
<feature type="compositionally biased region" description="Polar residues" evidence="1">
    <location>
        <begin position="63"/>
        <end position="73"/>
    </location>
</feature>
<feature type="compositionally biased region" description="Polar residues" evidence="1">
    <location>
        <begin position="1"/>
        <end position="10"/>
    </location>
</feature>
<feature type="region of interest" description="Disordered" evidence="1">
    <location>
        <begin position="1"/>
        <end position="82"/>
    </location>
</feature>
<sequence length="376" mass="40530">MAERTNQNAKSNKDQPMAGIQNAFSGNWNNGGSNPQFNPMGSGFTPQPQSQFTPFPSSSGFSNQGFPTQNQGFPPSGFAFGSIQPSASSNPAFAAGYNPAAMSGPATSSYSLTSTFGQAPNLTMQPHYHGGTMTALGGNPAGGDVASLNCQIGEMNTQLGIEEHEGVCTDDVFKAEADLLRAEVSQLQTLNEERASQVPRVKSPARLGKRKWTEDRATTSTAVALSHHKDTEMVNLSNVKSVDIIVGNEAQPIGYCTSEDFIVYGNDTSDARRNKQMGLPVPHGGGTHHLRKGVDITTALEYIALARRVQAFNDSGVTTNGPWPAYRICRDCYDQAVKKPVDQRNDINHTAIANFFQPRFVEFAYNQSAKKDKGKI</sequence>
<protein>
    <submittedName>
        <fullName evidence="2">Uncharacterized protein</fullName>
    </submittedName>
</protein>
<organism evidence="2 3">
    <name type="scientific">Gymnopus androsaceus JB14</name>
    <dbReference type="NCBI Taxonomy" id="1447944"/>
    <lineage>
        <taxon>Eukaryota</taxon>
        <taxon>Fungi</taxon>
        <taxon>Dikarya</taxon>
        <taxon>Basidiomycota</taxon>
        <taxon>Agaricomycotina</taxon>
        <taxon>Agaricomycetes</taxon>
        <taxon>Agaricomycetidae</taxon>
        <taxon>Agaricales</taxon>
        <taxon>Marasmiineae</taxon>
        <taxon>Omphalotaceae</taxon>
        <taxon>Gymnopus</taxon>
    </lineage>
</organism>